<proteinExistence type="predicted"/>
<gene>
    <name evidence="2" type="ORF">DACRYDRAFT_117022</name>
</gene>
<feature type="compositionally biased region" description="Polar residues" evidence="1">
    <location>
        <begin position="923"/>
        <end position="948"/>
    </location>
</feature>
<dbReference type="RefSeq" id="XP_040627420.1">
    <property type="nucleotide sequence ID" value="XM_040770302.1"/>
</dbReference>
<feature type="compositionally biased region" description="Basic and acidic residues" evidence="1">
    <location>
        <begin position="1011"/>
        <end position="1021"/>
    </location>
</feature>
<dbReference type="EMBL" id="JH795866">
    <property type="protein sequence ID" value="EJU00523.1"/>
    <property type="molecule type" value="Genomic_DNA"/>
</dbReference>
<dbReference type="HOGENOM" id="CLU_284977_0_0_1"/>
<evidence type="ECO:0000313" key="3">
    <source>
        <dbReference type="Proteomes" id="UP000030653"/>
    </source>
</evidence>
<evidence type="ECO:0000256" key="1">
    <source>
        <dbReference type="SAM" id="MobiDB-lite"/>
    </source>
</evidence>
<organism evidence="2 3">
    <name type="scientific">Dacryopinax primogenitus (strain DJM 731)</name>
    <name type="common">Brown rot fungus</name>
    <dbReference type="NCBI Taxonomy" id="1858805"/>
    <lineage>
        <taxon>Eukaryota</taxon>
        <taxon>Fungi</taxon>
        <taxon>Dikarya</taxon>
        <taxon>Basidiomycota</taxon>
        <taxon>Agaricomycotina</taxon>
        <taxon>Dacrymycetes</taxon>
        <taxon>Dacrymycetales</taxon>
        <taxon>Dacrymycetaceae</taxon>
        <taxon>Dacryopinax</taxon>
    </lineage>
</organism>
<evidence type="ECO:0000313" key="2">
    <source>
        <dbReference type="EMBL" id="EJU00523.1"/>
    </source>
</evidence>
<accession>M5G9M8</accession>
<feature type="region of interest" description="Disordered" evidence="1">
    <location>
        <begin position="16"/>
        <end position="44"/>
    </location>
</feature>
<protein>
    <submittedName>
        <fullName evidence="2">Uncharacterized protein</fullName>
    </submittedName>
</protein>
<feature type="region of interest" description="Disordered" evidence="1">
    <location>
        <begin position="522"/>
        <end position="543"/>
    </location>
</feature>
<dbReference type="GeneID" id="63685364"/>
<feature type="compositionally biased region" description="Basic and acidic residues" evidence="1">
    <location>
        <begin position="1050"/>
        <end position="1060"/>
    </location>
</feature>
<reference evidence="2 3" key="1">
    <citation type="journal article" date="2012" name="Science">
        <title>The Paleozoic origin of enzymatic lignin decomposition reconstructed from 31 fungal genomes.</title>
        <authorList>
            <person name="Floudas D."/>
            <person name="Binder M."/>
            <person name="Riley R."/>
            <person name="Barry K."/>
            <person name="Blanchette R.A."/>
            <person name="Henrissat B."/>
            <person name="Martinez A.T."/>
            <person name="Otillar R."/>
            <person name="Spatafora J.W."/>
            <person name="Yadav J.S."/>
            <person name="Aerts A."/>
            <person name="Benoit I."/>
            <person name="Boyd A."/>
            <person name="Carlson A."/>
            <person name="Copeland A."/>
            <person name="Coutinho P.M."/>
            <person name="de Vries R.P."/>
            <person name="Ferreira P."/>
            <person name="Findley K."/>
            <person name="Foster B."/>
            <person name="Gaskell J."/>
            <person name="Glotzer D."/>
            <person name="Gorecki P."/>
            <person name="Heitman J."/>
            <person name="Hesse C."/>
            <person name="Hori C."/>
            <person name="Igarashi K."/>
            <person name="Jurgens J.A."/>
            <person name="Kallen N."/>
            <person name="Kersten P."/>
            <person name="Kohler A."/>
            <person name="Kuees U."/>
            <person name="Kumar T.K.A."/>
            <person name="Kuo A."/>
            <person name="LaButti K."/>
            <person name="Larrondo L.F."/>
            <person name="Lindquist E."/>
            <person name="Ling A."/>
            <person name="Lombard V."/>
            <person name="Lucas S."/>
            <person name="Lundell T."/>
            <person name="Martin R."/>
            <person name="McLaughlin D.J."/>
            <person name="Morgenstern I."/>
            <person name="Morin E."/>
            <person name="Murat C."/>
            <person name="Nagy L.G."/>
            <person name="Nolan M."/>
            <person name="Ohm R.A."/>
            <person name="Patyshakuliyeva A."/>
            <person name="Rokas A."/>
            <person name="Ruiz-Duenas F.J."/>
            <person name="Sabat G."/>
            <person name="Salamov A."/>
            <person name="Samejima M."/>
            <person name="Schmutz J."/>
            <person name="Slot J.C."/>
            <person name="St John F."/>
            <person name="Stenlid J."/>
            <person name="Sun H."/>
            <person name="Sun S."/>
            <person name="Syed K."/>
            <person name="Tsang A."/>
            <person name="Wiebenga A."/>
            <person name="Young D."/>
            <person name="Pisabarro A."/>
            <person name="Eastwood D.C."/>
            <person name="Martin F."/>
            <person name="Cullen D."/>
            <person name="Grigoriev I.V."/>
            <person name="Hibbett D.S."/>
        </authorList>
    </citation>
    <scope>NUCLEOTIDE SEQUENCE [LARGE SCALE GENOMIC DNA]</scope>
    <source>
        <strain evidence="2 3">DJM-731 SS1</strain>
    </source>
</reference>
<dbReference type="AlphaFoldDB" id="M5G9M8"/>
<sequence>MIAALRSLRRGVLFSQSCTHHRTPNPHSSRLVRPRTASQLAHKKPPSVAVPYTSPSLLSLWAQRMRTQPTFLFHSAASLVQIYKRQLNDGALLLNLGRSLRDPAAIRAAYPIYIKAARLLIPELVRQGDKTPFHHIESCMSYLGPSMDILSSSGHPEDKDMLETILEDFDSFWWTAYQFHVDISSDVHNGNEWQRPISQLVRFGRREKAIQVLLRIETIREARKHSQQKGVLNSNMRPCWRVVTRSYLEEHDFQGIQTLLETISSGPSKSISFATQAEVLIWLCDHPDAPQVYLDRYARALFEHQSQLTNTQRAVLLRVCIRLGWWDVADRQARHLLYMVDDKGFQSPGKTNSLPWDTLVLYAIRRHDLSSAWTNLKRMTQCGHIVRPGTLQALVKLDREHEADLGALKQLRLADGAPLDQQRSQDDELLDSDAFLLDDHADKVKVRRKAALKVIYRALVKNEDNTNRAIDVYDRARTQGLAPHVDLLLPIVARLCSKKELEKGGFDIAMTLFKELAAAHPPPEVAHQSHTEHGPQKEGGPSSSLVTLLLESLITKPDLEHARALFSERSKRELLVRDGLANEVLESCISQARDHAQGFEYMKIGIDSFKGSFLRVDLWRYWLETTYPESNSIVPSADLVLAALPFVGADNNLDFDLSSRVYSALRRYHLLARHIWVTHGTTELGKKLLGQVHRSVKTFHKMINTSHLPQSPLYHSSFRTPYQVSIAYSYLMNCYNELGQPEVSLKIFDMLWQKRLIETYILFHTFRACQLLGEWRLAIGVWTRVQIAIENNEFQSLLTPRMTKFMFDQFCAALAPANMVLRSAADTVQQNIVNGRAFTQRSRFLKMDQETALYVLKLVDEVVPDRGREILEKSFKDHLTTVFISLLQHRLLKYWTIHEGKAEPVFVRPPEVVREPQRKQLASRPSTQDAPFTPGSDSTSDQQHTWTEQSAAIEEIREKKPQMRGWEKFLGPYKSEEGIGSGDTGQSETAPSAHTPESNLDTASAEASSHIAEEGNGKGRFEDDVEEAVDDPVNLAVPMLRPVAESEASVEFHWKPKETNLDEQEGTPRTLGRKKRTIGEIARALEVL</sequence>
<feature type="region of interest" description="Disordered" evidence="1">
    <location>
        <begin position="1048"/>
        <end position="1074"/>
    </location>
</feature>
<feature type="compositionally biased region" description="Basic and acidic residues" evidence="1">
    <location>
        <begin position="527"/>
        <end position="536"/>
    </location>
</feature>
<feature type="compositionally biased region" description="Polar residues" evidence="1">
    <location>
        <begin position="984"/>
        <end position="1002"/>
    </location>
</feature>
<name>M5G9M8_DACPD</name>
<dbReference type="OrthoDB" id="185373at2759"/>
<keyword evidence="3" id="KW-1185">Reference proteome</keyword>
<feature type="region of interest" description="Disordered" evidence="1">
    <location>
        <begin position="908"/>
        <end position="948"/>
    </location>
</feature>
<dbReference type="Proteomes" id="UP000030653">
    <property type="component" value="Unassembled WGS sequence"/>
</dbReference>
<feature type="region of interest" description="Disordered" evidence="1">
    <location>
        <begin position="972"/>
        <end position="1021"/>
    </location>
</feature>